<dbReference type="InterPro" id="IPR014114">
    <property type="entry name" value="TraW"/>
</dbReference>
<reference evidence="3" key="1">
    <citation type="journal article" date="2019" name="Int. J. Syst. Evol. Microbiol.">
        <title>The Global Catalogue of Microorganisms (GCM) 10K type strain sequencing project: providing services to taxonomists for standard genome sequencing and annotation.</title>
        <authorList>
            <consortium name="The Broad Institute Genomics Platform"/>
            <consortium name="The Broad Institute Genome Sequencing Center for Infectious Disease"/>
            <person name="Wu L."/>
            <person name="Ma J."/>
        </authorList>
    </citation>
    <scope>NUCLEOTIDE SEQUENCE [LARGE SCALE GENOMIC DNA]</scope>
    <source>
        <strain evidence="3">NBRC 108723</strain>
    </source>
</reference>
<keyword evidence="3" id="KW-1185">Reference proteome</keyword>
<evidence type="ECO:0000313" key="2">
    <source>
        <dbReference type="EMBL" id="GLT20475.1"/>
    </source>
</evidence>
<comment type="caution">
    <text evidence="2">The sequence shown here is derived from an EMBL/GenBank/DDBJ whole genome shotgun (WGS) entry which is preliminary data.</text>
</comment>
<dbReference type="NCBIfam" id="TIGR02743">
    <property type="entry name" value="TraW"/>
    <property type="match status" value="1"/>
</dbReference>
<evidence type="ECO:0000256" key="1">
    <source>
        <dbReference type="SAM" id="SignalP"/>
    </source>
</evidence>
<proteinExistence type="predicted"/>
<dbReference type="Proteomes" id="UP001157138">
    <property type="component" value="Unassembled WGS sequence"/>
</dbReference>
<gene>
    <name evidence="2" type="ORF">GCM10007938_42600</name>
</gene>
<sequence length="239" mass="26832">MNLNRTLRKGAYLALAVFGTAALAKPLGTHGPTFPIGELDMLRWIEARLTHFERTGKLADMQEEMKARVTHAANHPAPVDIGPTTSPKRFWVNPSVTLPIDIKDPSTGRLFGKKGDTINPFDRDTWPQFVKDTLPEMHYTKALLFFDARDPRQLAFAKAFTHRKPMKYILTGGPLNETASDIGARMYFDQQGTLTRKLHLQHVPALAEQDGTRWRVQEFDVSTLPLDDAPSSPTKKDSP</sequence>
<keyword evidence="1" id="KW-0732">Signal</keyword>
<name>A0ABQ6F6J4_9VIBR</name>
<feature type="signal peptide" evidence="1">
    <location>
        <begin position="1"/>
        <end position="24"/>
    </location>
</feature>
<dbReference type="EMBL" id="BSPW01000123">
    <property type="protein sequence ID" value="GLT20475.1"/>
    <property type="molecule type" value="Genomic_DNA"/>
</dbReference>
<evidence type="ECO:0000313" key="3">
    <source>
        <dbReference type="Proteomes" id="UP001157138"/>
    </source>
</evidence>
<accession>A0ABQ6F6J4</accession>
<protein>
    <submittedName>
        <fullName evidence="2">Conjugal transfer pilus assembly protein TraW</fullName>
    </submittedName>
</protein>
<feature type="chain" id="PRO_5047361238" evidence="1">
    <location>
        <begin position="25"/>
        <end position="239"/>
    </location>
</feature>
<organism evidence="2 3">
    <name type="scientific">Vibrio zhanjiangensis</name>
    <dbReference type="NCBI Taxonomy" id="1046128"/>
    <lineage>
        <taxon>Bacteria</taxon>
        <taxon>Pseudomonadati</taxon>
        <taxon>Pseudomonadota</taxon>
        <taxon>Gammaproteobacteria</taxon>
        <taxon>Vibrionales</taxon>
        <taxon>Vibrionaceae</taxon>
        <taxon>Vibrio</taxon>
    </lineage>
</organism>